<accession>A0A178I4Z9</accession>
<dbReference type="SUPFAM" id="SSF51316">
    <property type="entry name" value="Mss4-like"/>
    <property type="match status" value="1"/>
</dbReference>
<dbReference type="Pfam" id="PF04828">
    <property type="entry name" value="GFA"/>
    <property type="match status" value="1"/>
</dbReference>
<gene>
    <name evidence="5" type="ORF">A3840_01345</name>
</gene>
<dbReference type="GO" id="GO:0046872">
    <property type="term" value="F:metal ion binding"/>
    <property type="evidence" value="ECO:0007669"/>
    <property type="project" value="UniProtKB-KW"/>
</dbReference>
<evidence type="ECO:0000313" key="5">
    <source>
        <dbReference type="EMBL" id="OAM82324.1"/>
    </source>
</evidence>
<dbReference type="InterPro" id="IPR006913">
    <property type="entry name" value="CENP-V/GFA"/>
</dbReference>
<reference evidence="5 6" key="1">
    <citation type="submission" date="2016-03" db="EMBL/GenBank/DDBJ databases">
        <title>Genome sequencing of Devosia sp. S37.</title>
        <authorList>
            <person name="Mohd Nor M."/>
        </authorList>
    </citation>
    <scope>NUCLEOTIDE SEQUENCE [LARGE SCALE GENOMIC DNA]</scope>
    <source>
        <strain evidence="5 6">S37</strain>
    </source>
</reference>
<name>A0A178I4Z9_9HYPH</name>
<comment type="caution">
    <text evidence="5">The sequence shown here is derived from an EMBL/GenBank/DDBJ whole genome shotgun (WGS) entry which is preliminary data.</text>
</comment>
<dbReference type="OrthoDB" id="9805575at2"/>
<dbReference type="AlphaFoldDB" id="A0A178I4Z9"/>
<sequence>MPQMQTYHGKCHCGAVRFSVETDFASLGDCNCSRCRRLGWIMQSVPADRFALQTGEENLSLYHFNSEKIDHLFCKSCGIQSFARGTDGQGNELVMVNVNCLDDAPPVDRSTIKHWDGANF</sequence>
<dbReference type="InterPro" id="IPR052355">
    <property type="entry name" value="CENP-V-like"/>
</dbReference>
<evidence type="ECO:0000256" key="1">
    <source>
        <dbReference type="ARBA" id="ARBA00005495"/>
    </source>
</evidence>
<dbReference type="GO" id="GO:0016846">
    <property type="term" value="F:carbon-sulfur lyase activity"/>
    <property type="evidence" value="ECO:0007669"/>
    <property type="project" value="InterPro"/>
</dbReference>
<evidence type="ECO:0000259" key="4">
    <source>
        <dbReference type="PROSITE" id="PS51891"/>
    </source>
</evidence>
<evidence type="ECO:0000313" key="6">
    <source>
        <dbReference type="Proteomes" id="UP000078389"/>
    </source>
</evidence>
<keyword evidence="2" id="KW-0479">Metal-binding</keyword>
<feature type="domain" description="CENP-V/GFA" evidence="4">
    <location>
        <begin position="7"/>
        <end position="116"/>
    </location>
</feature>
<dbReference type="Proteomes" id="UP000078389">
    <property type="component" value="Unassembled WGS sequence"/>
</dbReference>
<dbReference type="PROSITE" id="PS51891">
    <property type="entry name" value="CENP_V_GFA"/>
    <property type="match status" value="1"/>
</dbReference>
<comment type="similarity">
    <text evidence="1">Belongs to the Gfa family.</text>
</comment>
<dbReference type="PANTHER" id="PTHR28620">
    <property type="entry name" value="CENTROMERE PROTEIN V"/>
    <property type="match status" value="1"/>
</dbReference>
<dbReference type="EMBL" id="LVVY01000024">
    <property type="protein sequence ID" value="OAM82324.1"/>
    <property type="molecule type" value="Genomic_DNA"/>
</dbReference>
<dbReference type="InterPro" id="IPR011057">
    <property type="entry name" value="Mss4-like_sf"/>
</dbReference>
<proteinExistence type="inferred from homology"/>
<dbReference type="STRING" id="1770058.A3840_01345"/>
<organism evidence="5 6">
    <name type="scientific">Devosia elaeis</name>
    <dbReference type="NCBI Taxonomy" id="1770058"/>
    <lineage>
        <taxon>Bacteria</taxon>
        <taxon>Pseudomonadati</taxon>
        <taxon>Pseudomonadota</taxon>
        <taxon>Alphaproteobacteria</taxon>
        <taxon>Hyphomicrobiales</taxon>
        <taxon>Devosiaceae</taxon>
        <taxon>Devosia</taxon>
    </lineage>
</organism>
<evidence type="ECO:0000256" key="2">
    <source>
        <dbReference type="ARBA" id="ARBA00022723"/>
    </source>
</evidence>
<keyword evidence="3" id="KW-0862">Zinc</keyword>
<evidence type="ECO:0000256" key="3">
    <source>
        <dbReference type="ARBA" id="ARBA00022833"/>
    </source>
</evidence>
<dbReference type="RefSeq" id="WP_067450743.1">
    <property type="nucleotide sequence ID" value="NZ_LVVY01000024.1"/>
</dbReference>
<dbReference type="PANTHER" id="PTHR28620:SF1">
    <property type="entry name" value="CENP-V_GFA DOMAIN-CONTAINING PROTEIN"/>
    <property type="match status" value="1"/>
</dbReference>
<dbReference type="Gene3D" id="2.170.150.70">
    <property type="match status" value="1"/>
</dbReference>
<keyword evidence="6" id="KW-1185">Reference proteome</keyword>
<protein>
    <recommendedName>
        <fullName evidence="4">CENP-V/GFA domain-containing protein</fullName>
    </recommendedName>
</protein>